<dbReference type="InterPro" id="IPR018809">
    <property type="entry name" value="DUF2406"/>
</dbReference>
<feature type="compositionally biased region" description="Basic and acidic residues" evidence="1">
    <location>
        <begin position="41"/>
        <end position="54"/>
    </location>
</feature>
<dbReference type="GeneID" id="18758496"/>
<accession>K1Y2E3</accession>
<dbReference type="HOGENOM" id="CLU_037541_0_0_1"/>
<feature type="region of interest" description="Disordered" evidence="1">
    <location>
        <begin position="1"/>
        <end position="70"/>
    </location>
</feature>
<dbReference type="KEGG" id="mbe:MBM_02561"/>
<dbReference type="OrthoDB" id="5330253at2759"/>
<evidence type="ECO:0000256" key="1">
    <source>
        <dbReference type="SAM" id="MobiDB-lite"/>
    </source>
</evidence>
<gene>
    <name evidence="2" type="ORF">MBM_02561</name>
</gene>
<dbReference type="AlphaFoldDB" id="K1Y2E3"/>
<dbReference type="OMA" id="RFPQDSY"/>
<feature type="compositionally biased region" description="Basic and acidic residues" evidence="1">
    <location>
        <begin position="133"/>
        <end position="147"/>
    </location>
</feature>
<dbReference type="eggNOG" id="ENOG502RXHE">
    <property type="taxonomic scope" value="Eukaryota"/>
</dbReference>
<proteinExistence type="predicted"/>
<organism evidence="2 3">
    <name type="scientific">Marssonina brunnea f. sp. multigermtubi (strain MB_m1)</name>
    <name type="common">Marssonina leaf spot fungus</name>
    <dbReference type="NCBI Taxonomy" id="1072389"/>
    <lineage>
        <taxon>Eukaryota</taxon>
        <taxon>Fungi</taxon>
        <taxon>Dikarya</taxon>
        <taxon>Ascomycota</taxon>
        <taxon>Pezizomycotina</taxon>
        <taxon>Leotiomycetes</taxon>
        <taxon>Helotiales</taxon>
        <taxon>Drepanopezizaceae</taxon>
        <taxon>Drepanopeziza</taxon>
    </lineage>
</organism>
<dbReference type="PANTHER" id="PTHR28186:SF1">
    <property type="entry name" value="MEIOTICALLY UP-REGULATED GENE 9 PROTEIN"/>
    <property type="match status" value="1"/>
</dbReference>
<feature type="compositionally biased region" description="Polar residues" evidence="1">
    <location>
        <begin position="23"/>
        <end position="39"/>
    </location>
</feature>
<feature type="region of interest" description="Disordered" evidence="1">
    <location>
        <begin position="217"/>
        <end position="359"/>
    </location>
</feature>
<dbReference type="InParanoid" id="K1Y2E3"/>
<dbReference type="Pfam" id="PF10295">
    <property type="entry name" value="DUF2406"/>
    <property type="match status" value="1"/>
</dbReference>
<feature type="compositionally biased region" description="Low complexity" evidence="1">
    <location>
        <begin position="222"/>
        <end position="231"/>
    </location>
</feature>
<evidence type="ECO:0000313" key="2">
    <source>
        <dbReference type="EMBL" id="EKD19324.1"/>
    </source>
</evidence>
<dbReference type="PANTHER" id="PTHR28186">
    <property type="entry name" value="MEIOTICALLY UP-REGULATED GENE 9 PROTEIN"/>
    <property type="match status" value="1"/>
</dbReference>
<feature type="compositionally biased region" description="Basic residues" evidence="1">
    <location>
        <begin position="350"/>
        <end position="359"/>
    </location>
</feature>
<sequence length="359" mass="39884">MSSARNYQTPAAAEQQGRPRAKSNFSFHSRKSSGSNGQNRFDLHESHDEKEAKRLQTKADPQMALTEAEPSMVAREQSSLASIRAIQHLDNYGNPIADPDRSNPTRSRWERPLDTIRAFEAAIDGNHSRRSYARTESDRHSTYDRRTSHYGGTQVTTDGRPRNSYGGRSPSHRPDNNADGRINGMTRPDSYYQDRGYTGPANGYQPNYARYPRTASEPHFINNNNHNNHNNGVYPIPGTQPSYETVATVSGSGMSDPEGYLTENSSVDRISPMSAKEPVETYSSYAPPGSGLQEQQHGASGFPPQDRPVPPRKESVRRSPIKLGKSNANVNASPPPSNNPQRPAAEKRRSWFGKRFSKG</sequence>
<evidence type="ECO:0000313" key="3">
    <source>
        <dbReference type="Proteomes" id="UP000006753"/>
    </source>
</evidence>
<protein>
    <recommendedName>
        <fullName evidence="4">DUF2406 domain protein</fullName>
    </recommendedName>
</protein>
<dbReference type="EMBL" id="JH921431">
    <property type="protein sequence ID" value="EKD19324.1"/>
    <property type="molecule type" value="Genomic_DNA"/>
</dbReference>
<evidence type="ECO:0008006" key="4">
    <source>
        <dbReference type="Google" id="ProtNLM"/>
    </source>
</evidence>
<dbReference type="Proteomes" id="UP000006753">
    <property type="component" value="Unassembled WGS sequence"/>
</dbReference>
<feature type="compositionally biased region" description="Polar residues" evidence="1">
    <location>
        <begin position="239"/>
        <end position="253"/>
    </location>
</feature>
<name>K1Y2E3_MARBU</name>
<keyword evidence="3" id="KW-1185">Reference proteome</keyword>
<dbReference type="RefSeq" id="XP_007290450.1">
    <property type="nucleotide sequence ID" value="XM_007290388.1"/>
</dbReference>
<reference evidence="2 3" key="1">
    <citation type="journal article" date="2012" name="BMC Genomics">
        <title>Sequencing the genome of Marssonina brunnea reveals fungus-poplar co-evolution.</title>
        <authorList>
            <person name="Zhu S."/>
            <person name="Cao Y.-Z."/>
            <person name="Jiang C."/>
            <person name="Tan B.-Y."/>
            <person name="Wang Z."/>
            <person name="Feng S."/>
            <person name="Zhang L."/>
            <person name="Su X.-H."/>
            <person name="Brejova B."/>
            <person name="Vinar T."/>
            <person name="Xu M."/>
            <person name="Wang M.-X."/>
            <person name="Zhang S.-G."/>
            <person name="Huang M.-R."/>
            <person name="Wu R."/>
            <person name="Zhou Y."/>
        </authorList>
    </citation>
    <scope>NUCLEOTIDE SEQUENCE [LARGE SCALE GENOMIC DNA]</scope>
    <source>
        <strain evidence="2 3">MB_m1</strain>
    </source>
</reference>
<feature type="region of interest" description="Disordered" evidence="1">
    <location>
        <begin position="128"/>
        <end position="187"/>
    </location>
</feature>